<sequence>MVAGICLLLYFVWEVDHEVEVRALRGRYAGRTLVVGAKQVHEFLGIYFARDPVRSMRFQQSLLMDRQMTLVKALSMKPCCVQDKDYAMEDSDRPVSERCLHLNIWTPMLPGQRCKRDCSPRTVLVVFVGRDFQYGGNSHNLYRGELLALHADAVVVVPNYRLGPFGFLNGRIVDVTGNVGLYDQKVALDWVKENIEYFGGNPEDVSRCSD</sequence>
<evidence type="ECO:0000313" key="4">
    <source>
        <dbReference type="EMBL" id="KAH8041411.1"/>
    </source>
</evidence>
<accession>A0A9J6F415</accession>
<reference evidence="4" key="1">
    <citation type="journal article" date="2020" name="Cell">
        <title>Large-Scale Comparative Analyses of Tick Genomes Elucidate Their Genetic Diversity and Vector Capacities.</title>
        <authorList>
            <consortium name="Tick Genome and Microbiome Consortium (TIGMIC)"/>
            <person name="Jia N."/>
            <person name="Wang J."/>
            <person name="Shi W."/>
            <person name="Du L."/>
            <person name="Sun Y."/>
            <person name="Zhan W."/>
            <person name="Jiang J.F."/>
            <person name="Wang Q."/>
            <person name="Zhang B."/>
            <person name="Ji P."/>
            <person name="Bell-Sakyi L."/>
            <person name="Cui X.M."/>
            <person name="Yuan T.T."/>
            <person name="Jiang B.G."/>
            <person name="Yang W.F."/>
            <person name="Lam T.T."/>
            <person name="Chang Q.C."/>
            <person name="Ding S.J."/>
            <person name="Wang X.J."/>
            <person name="Zhu J.G."/>
            <person name="Ruan X.D."/>
            <person name="Zhao L."/>
            <person name="Wei J.T."/>
            <person name="Ye R.Z."/>
            <person name="Que T.C."/>
            <person name="Du C.H."/>
            <person name="Zhou Y.H."/>
            <person name="Cheng J.X."/>
            <person name="Dai P.F."/>
            <person name="Guo W.B."/>
            <person name="Han X.H."/>
            <person name="Huang E.J."/>
            <person name="Li L.F."/>
            <person name="Wei W."/>
            <person name="Gao Y.C."/>
            <person name="Liu J.Z."/>
            <person name="Shao H.Z."/>
            <person name="Wang X."/>
            <person name="Wang C.C."/>
            <person name="Yang T.C."/>
            <person name="Huo Q.B."/>
            <person name="Li W."/>
            <person name="Chen H.Y."/>
            <person name="Chen S.E."/>
            <person name="Zhou L.G."/>
            <person name="Ni X.B."/>
            <person name="Tian J.H."/>
            <person name="Sheng Y."/>
            <person name="Liu T."/>
            <person name="Pan Y.S."/>
            <person name="Xia L.Y."/>
            <person name="Li J."/>
            <person name="Zhao F."/>
            <person name="Cao W.C."/>
        </authorList>
    </citation>
    <scope>NUCLEOTIDE SEQUENCE</scope>
    <source>
        <strain evidence="4">Rmic-2018</strain>
    </source>
</reference>
<dbReference type="InterPro" id="IPR029058">
    <property type="entry name" value="AB_hydrolase_fold"/>
</dbReference>
<evidence type="ECO:0000256" key="1">
    <source>
        <dbReference type="ARBA" id="ARBA00023180"/>
    </source>
</evidence>
<comment type="caution">
    <text evidence="4">The sequence shown here is derived from an EMBL/GenBank/DDBJ whole genome shotgun (WGS) entry which is preliminary data.</text>
</comment>
<keyword evidence="2" id="KW-0732">Signal</keyword>
<dbReference type="Proteomes" id="UP000821866">
    <property type="component" value="Chromosome 1"/>
</dbReference>
<name>A0A9J6F415_RHIMP</name>
<feature type="domain" description="Carboxylesterase type B" evidence="3">
    <location>
        <begin position="21"/>
        <end position="205"/>
    </location>
</feature>
<proteinExistence type="predicted"/>
<gene>
    <name evidence="4" type="ORF">HPB51_014692</name>
</gene>
<evidence type="ECO:0000313" key="5">
    <source>
        <dbReference type="Proteomes" id="UP000821866"/>
    </source>
</evidence>
<feature type="signal peptide" evidence="2">
    <location>
        <begin position="1"/>
        <end position="17"/>
    </location>
</feature>
<evidence type="ECO:0000259" key="3">
    <source>
        <dbReference type="Pfam" id="PF00135"/>
    </source>
</evidence>
<reference evidence="4" key="2">
    <citation type="submission" date="2021-09" db="EMBL/GenBank/DDBJ databases">
        <authorList>
            <person name="Jia N."/>
            <person name="Wang J."/>
            <person name="Shi W."/>
            <person name="Du L."/>
            <person name="Sun Y."/>
            <person name="Zhan W."/>
            <person name="Jiang J."/>
            <person name="Wang Q."/>
            <person name="Zhang B."/>
            <person name="Ji P."/>
            <person name="Sakyi L.B."/>
            <person name="Cui X."/>
            <person name="Yuan T."/>
            <person name="Jiang B."/>
            <person name="Yang W."/>
            <person name="Lam T.T.-Y."/>
            <person name="Chang Q."/>
            <person name="Ding S."/>
            <person name="Wang X."/>
            <person name="Zhu J."/>
            <person name="Ruan X."/>
            <person name="Zhao L."/>
            <person name="Wei J."/>
            <person name="Que T."/>
            <person name="Du C."/>
            <person name="Cheng J."/>
            <person name="Dai P."/>
            <person name="Han X."/>
            <person name="Huang E."/>
            <person name="Gao Y."/>
            <person name="Liu J."/>
            <person name="Shao H."/>
            <person name="Ye R."/>
            <person name="Li L."/>
            <person name="Wei W."/>
            <person name="Wang X."/>
            <person name="Wang C."/>
            <person name="Huo Q."/>
            <person name="Li W."/>
            <person name="Guo W."/>
            <person name="Chen H."/>
            <person name="Chen S."/>
            <person name="Zhou L."/>
            <person name="Zhou L."/>
            <person name="Ni X."/>
            <person name="Tian J."/>
            <person name="Zhou Y."/>
            <person name="Sheng Y."/>
            <person name="Liu T."/>
            <person name="Pan Y."/>
            <person name="Xia L."/>
            <person name="Li J."/>
            <person name="Zhao F."/>
            <person name="Cao W."/>
        </authorList>
    </citation>
    <scope>NUCLEOTIDE SEQUENCE</scope>
    <source>
        <strain evidence="4">Rmic-2018</strain>
        <tissue evidence="4">Larvae</tissue>
    </source>
</reference>
<organism evidence="4 5">
    <name type="scientific">Rhipicephalus microplus</name>
    <name type="common">Cattle tick</name>
    <name type="synonym">Boophilus microplus</name>
    <dbReference type="NCBI Taxonomy" id="6941"/>
    <lineage>
        <taxon>Eukaryota</taxon>
        <taxon>Metazoa</taxon>
        <taxon>Ecdysozoa</taxon>
        <taxon>Arthropoda</taxon>
        <taxon>Chelicerata</taxon>
        <taxon>Arachnida</taxon>
        <taxon>Acari</taxon>
        <taxon>Parasitiformes</taxon>
        <taxon>Ixodida</taxon>
        <taxon>Ixodoidea</taxon>
        <taxon>Ixodidae</taxon>
        <taxon>Rhipicephalinae</taxon>
        <taxon>Rhipicephalus</taxon>
        <taxon>Boophilus</taxon>
    </lineage>
</organism>
<dbReference type="PANTHER" id="PTHR45237:SF2">
    <property type="entry name" value="POSSIBLE PARA-NITROBENZYL ESTERASE"/>
    <property type="match status" value="1"/>
</dbReference>
<protein>
    <recommendedName>
        <fullName evidence="3">Carboxylesterase type B domain-containing protein</fullName>
    </recommendedName>
</protein>
<evidence type="ECO:0000256" key="2">
    <source>
        <dbReference type="SAM" id="SignalP"/>
    </source>
</evidence>
<dbReference type="VEuPathDB" id="VectorBase:LOC119164628"/>
<feature type="chain" id="PRO_5039899662" description="Carboxylesterase type B domain-containing protein" evidence="2">
    <location>
        <begin position="18"/>
        <end position="210"/>
    </location>
</feature>
<dbReference type="Pfam" id="PF00135">
    <property type="entry name" value="COesterase"/>
    <property type="match status" value="1"/>
</dbReference>
<keyword evidence="1" id="KW-0325">Glycoprotein</keyword>
<keyword evidence="5" id="KW-1185">Reference proteome</keyword>
<dbReference type="AlphaFoldDB" id="A0A9J6F415"/>
<dbReference type="InterPro" id="IPR002018">
    <property type="entry name" value="CarbesteraseB"/>
</dbReference>
<dbReference type="SUPFAM" id="SSF53474">
    <property type="entry name" value="alpha/beta-Hydrolases"/>
    <property type="match status" value="1"/>
</dbReference>
<dbReference type="PANTHER" id="PTHR45237">
    <property type="entry name" value="POSSIBLE PARA-NITROBENZYL ESTERASE"/>
    <property type="match status" value="1"/>
</dbReference>
<dbReference type="Gene3D" id="3.40.50.1820">
    <property type="entry name" value="alpha/beta hydrolase"/>
    <property type="match status" value="1"/>
</dbReference>
<dbReference type="EMBL" id="JABSTU010000001">
    <property type="protein sequence ID" value="KAH8041411.1"/>
    <property type="molecule type" value="Genomic_DNA"/>
</dbReference>